<proteinExistence type="predicted"/>
<gene>
    <name evidence="1" type="ORF">CYMTET_14196</name>
</gene>
<sequence length="347" mass="38008">MSTSKILQHYHLGRNPFTDRTAEKSNLTNDSYYIHSDLQGFEPNETTYLFFGKRGSGKTTIRMQLMAAYDKYNAESELGGRDKKPHFVVDLCRPGHVTSCLKSFQEYLGCGDESWDVRFSESWQSADLVDCILSYAATTLVEEVRKGPNSKRILDTLKSDDKVRKQFLLLAHLYANADYLTLSALRARLMPATSSLLLAATTAGGVLGACASFASMQFAADRHSAAVARLTSNALASLPEPMRKPRLALVAGVAVATSAVVVARRSAAAWSAKRAESLMEPIHVVPHKTTDIIEGVLNTLFASVDTHETIRANYIGVSGHQKMDLLQNLLTTIGYSSLGVFGDCFDE</sequence>
<accession>A0AAE0LAL8</accession>
<evidence type="ECO:0000313" key="1">
    <source>
        <dbReference type="EMBL" id="KAK3277819.1"/>
    </source>
</evidence>
<reference evidence="1 2" key="1">
    <citation type="journal article" date="2015" name="Genome Biol. Evol.">
        <title>Comparative Genomics of a Bacterivorous Green Alga Reveals Evolutionary Causalities and Consequences of Phago-Mixotrophic Mode of Nutrition.</title>
        <authorList>
            <person name="Burns J.A."/>
            <person name="Paasch A."/>
            <person name="Narechania A."/>
            <person name="Kim E."/>
        </authorList>
    </citation>
    <scope>NUCLEOTIDE SEQUENCE [LARGE SCALE GENOMIC DNA]</scope>
    <source>
        <strain evidence="1 2">PLY_AMNH</strain>
    </source>
</reference>
<protein>
    <submittedName>
        <fullName evidence="1">Uncharacterized protein</fullName>
    </submittedName>
</protein>
<name>A0AAE0LAL8_9CHLO</name>
<dbReference type="EMBL" id="LGRX02005875">
    <property type="protein sequence ID" value="KAK3277819.1"/>
    <property type="molecule type" value="Genomic_DNA"/>
</dbReference>
<comment type="caution">
    <text evidence="1">The sequence shown here is derived from an EMBL/GenBank/DDBJ whole genome shotgun (WGS) entry which is preliminary data.</text>
</comment>
<dbReference type="AlphaFoldDB" id="A0AAE0LAL8"/>
<keyword evidence="2" id="KW-1185">Reference proteome</keyword>
<dbReference type="Proteomes" id="UP001190700">
    <property type="component" value="Unassembled WGS sequence"/>
</dbReference>
<organism evidence="1 2">
    <name type="scientific">Cymbomonas tetramitiformis</name>
    <dbReference type="NCBI Taxonomy" id="36881"/>
    <lineage>
        <taxon>Eukaryota</taxon>
        <taxon>Viridiplantae</taxon>
        <taxon>Chlorophyta</taxon>
        <taxon>Pyramimonadophyceae</taxon>
        <taxon>Pyramimonadales</taxon>
        <taxon>Pyramimonadaceae</taxon>
        <taxon>Cymbomonas</taxon>
    </lineage>
</organism>
<feature type="non-terminal residue" evidence="1">
    <location>
        <position position="347"/>
    </location>
</feature>
<evidence type="ECO:0000313" key="2">
    <source>
        <dbReference type="Proteomes" id="UP001190700"/>
    </source>
</evidence>